<dbReference type="VEuPathDB" id="AmoebaDB:NfTy_079220"/>
<feature type="compositionally biased region" description="Polar residues" evidence="1">
    <location>
        <begin position="219"/>
        <end position="239"/>
    </location>
</feature>
<proteinExistence type="predicted"/>
<dbReference type="Gene3D" id="1.10.950.10">
    <property type="entry name" value="Villin headpiece domain"/>
    <property type="match status" value="1"/>
</dbReference>
<comment type="caution">
    <text evidence="3">The sequence shown here is derived from an EMBL/GenBank/DDBJ whole genome shotgun (WGS) entry which is preliminary data.</text>
</comment>
<feature type="compositionally biased region" description="Polar residues" evidence="1">
    <location>
        <begin position="397"/>
        <end position="456"/>
    </location>
</feature>
<dbReference type="SMART" id="SM00153">
    <property type="entry name" value="VHP"/>
    <property type="match status" value="1"/>
</dbReference>
<dbReference type="GO" id="GO:0007010">
    <property type="term" value="P:cytoskeleton organization"/>
    <property type="evidence" value="ECO:0007669"/>
    <property type="project" value="InterPro"/>
</dbReference>
<feature type="domain" description="HP" evidence="2">
    <location>
        <begin position="613"/>
        <end position="677"/>
    </location>
</feature>
<dbReference type="Proteomes" id="UP000444721">
    <property type="component" value="Unassembled WGS sequence"/>
</dbReference>
<gene>
    <name evidence="3" type="ORF">FDP41_012940</name>
</gene>
<keyword evidence="4" id="KW-1185">Reference proteome</keyword>
<dbReference type="Pfam" id="PF02209">
    <property type="entry name" value="VHP"/>
    <property type="match status" value="1"/>
</dbReference>
<feature type="region of interest" description="Disordered" evidence="1">
    <location>
        <begin position="564"/>
        <end position="609"/>
    </location>
</feature>
<evidence type="ECO:0000256" key="1">
    <source>
        <dbReference type="SAM" id="MobiDB-lite"/>
    </source>
</evidence>
<reference evidence="3 4" key="1">
    <citation type="journal article" date="2019" name="Sci. Rep.">
        <title>Nanopore sequencing improves the draft genome of the human pathogenic amoeba Naegleria fowleri.</title>
        <authorList>
            <person name="Liechti N."/>
            <person name="Schurch N."/>
            <person name="Bruggmann R."/>
            <person name="Wittwer M."/>
        </authorList>
    </citation>
    <scope>NUCLEOTIDE SEQUENCE [LARGE SCALE GENOMIC DNA]</scope>
    <source>
        <strain evidence="3 4">ATCC 30894</strain>
    </source>
</reference>
<evidence type="ECO:0000313" key="3">
    <source>
        <dbReference type="EMBL" id="KAF0981152.1"/>
    </source>
</evidence>
<evidence type="ECO:0000313" key="4">
    <source>
        <dbReference type="Proteomes" id="UP000444721"/>
    </source>
</evidence>
<feature type="compositionally biased region" description="Polar residues" evidence="1">
    <location>
        <begin position="476"/>
        <end position="495"/>
    </location>
</feature>
<feature type="compositionally biased region" description="Polar residues" evidence="1">
    <location>
        <begin position="30"/>
        <end position="48"/>
    </location>
</feature>
<dbReference type="AlphaFoldDB" id="A0A6A5C321"/>
<feature type="compositionally biased region" description="Low complexity" evidence="1">
    <location>
        <begin position="11"/>
        <end position="20"/>
    </location>
</feature>
<sequence>MMAKTNHDRSSSAPSSPRNSLIPPPDDTIDNYSSKPSPQLTQHSIHPNDQSHNEQVKSQKPSKVRERVQQLNSRNASFSNTHPMKRTPPSSANNTRLTSDQSHKKTSFNRSLTRLTPFSPSNPSDKKNFTPNPLLLPPPPPPPQQQLQDQHDQQPLVRSTTDISSSYEYLLHSSSGDPPKDKITKGTTLLTNVTTPHTSSHNNNNSQTLVSEKEDFVHMQSSQPVNVDRNLSSKNSQIPTQTRKNRKNRSKSKQQLFDEVFEQLEQLDELYFDNMVSEDEYEEMSYRNSSLSLNNNHNSLARPITNDDERRLYLSHSPVIQFENLELNREFLARHERTHSLMSREEYEQKREWICKQYIEATSSLNEEDEDHDDFSHPLMDDFHDEKTLSLPEESSKNNSDQLIKESTPQQAMTVSQLRPSSIHLSHFQNSSELSTSINENSSKTTKLYPSQISPSPTFPKHSSLSQPSLLPISSTHTSTMNNNLPPISTKIQTSHSKVGKKLTTILNMLSDAQQHHSQSSTMMIPSSVTTHHFANSKILMNRTSMDSNEEDVSSFAHSNQVMHDNNLKGNRHSSSTLSNYTSSSTSTTAMDRTSVDASSESGNISNTSHHHYLDPTIYKFSYLELKDKFPKGVKQNEKEKYLSDEEFFKVFEMNRREFEELNITRKRRLKIEKGLF</sequence>
<feature type="compositionally biased region" description="Low complexity" evidence="1">
    <location>
        <begin position="574"/>
        <end position="593"/>
    </location>
</feature>
<feature type="compositionally biased region" description="Low complexity" evidence="1">
    <location>
        <begin position="463"/>
        <end position="475"/>
    </location>
</feature>
<accession>A0A6A5C321</accession>
<feature type="region of interest" description="Disordered" evidence="1">
    <location>
        <begin position="389"/>
        <end position="495"/>
    </location>
</feature>
<dbReference type="EMBL" id="VFQX01000016">
    <property type="protein sequence ID" value="KAF0981152.1"/>
    <property type="molecule type" value="Genomic_DNA"/>
</dbReference>
<feature type="compositionally biased region" description="Basic residues" evidence="1">
    <location>
        <begin position="243"/>
        <end position="252"/>
    </location>
</feature>
<dbReference type="InterPro" id="IPR003128">
    <property type="entry name" value="Villin_headpiece"/>
</dbReference>
<dbReference type="InterPro" id="IPR036886">
    <property type="entry name" value="Villin_headpiece_dom_sf"/>
</dbReference>
<dbReference type="OrthoDB" id="6375767at2759"/>
<feature type="compositionally biased region" description="Basic and acidic residues" evidence="1">
    <location>
        <begin position="1"/>
        <end position="10"/>
    </location>
</feature>
<feature type="compositionally biased region" description="Polar residues" evidence="1">
    <location>
        <begin position="596"/>
        <end position="608"/>
    </location>
</feature>
<feature type="compositionally biased region" description="Low complexity" evidence="1">
    <location>
        <begin position="145"/>
        <end position="156"/>
    </location>
</feature>
<dbReference type="GO" id="GO:0003779">
    <property type="term" value="F:actin binding"/>
    <property type="evidence" value="ECO:0007669"/>
    <property type="project" value="InterPro"/>
</dbReference>
<feature type="compositionally biased region" description="Basic and acidic residues" evidence="1">
    <location>
        <begin position="49"/>
        <end position="68"/>
    </location>
</feature>
<protein>
    <recommendedName>
        <fullName evidence="2">HP domain-containing protein</fullName>
    </recommendedName>
</protein>
<dbReference type="PROSITE" id="PS51089">
    <property type="entry name" value="HP"/>
    <property type="match status" value="1"/>
</dbReference>
<dbReference type="GeneID" id="68120155"/>
<feature type="region of interest" description="Disordered" evidence="1">
    <location>
        <begin position="1"/>
        <end position="160"/>
    </location>
</feature>
<dbReference type="RefSeq" id="XP_044565865.1">
    <property type="nucleotide sequence ID" value="XM_044703515.1"/>
</dbReference>
<feature type="compositionally biased region" description="Polar residues" evidence="1">
    <location>
        <begin position="69"/>
        <end position="100"/>
    </location>
</feature>
<feature type="compositionally biased region" description="Polar residues" evidence="1">
    <location>
        <begin position="108"/>
        <end position="123"/>
    </location>
</feature>
<feature type="region of interest" description="Disordered" evidence="1">
    <location>
        <begin position="219"/>
        <end position="253"/>
    </location>
</feature>
<organism evidence="3 4">
    <name type="scientific">Naegleria fowleri</name>
    <name type="common">Brain eating amoeba</name>
    <dbReference type="NCBI Taxonomy" id="5763"/>
    <lineage>
        <taxon>Eukaryota</taxon>
        <taxon>Discoba</taxon>
        <taxon>Heterolobosea</taxon>
        <taxon>Tetramitia</taxon>
        <taxon>Eutetramitia</taxon>
        <taxon>Vahlkampfiidae</taxon>
        <taxon>Naegleria</taxon>
    </lineage>
</organism>
<feature type="compositionally biased region" description="Pro residues" evidence="1">
    <location>
        <begin position="134"/>
        <end position="144"/>
    </location>
</feature>
<dbReference type="SUPFAM" id="SSF47050">
    <property type="entry name" value="VHP, Villin headpiece domain"/>
    <property type="match status" value="1"/>
</dbReference>
<dbReference type="VEuPathDB" id="AmoebaDB:NF0065430"/>
<evidence type="ECO:0000259" key="2">
    <source>
        <dbReference type="PROSITE" id="PS51089"/>
    </source>
</evidence>
<name>A0A6A5C321_NAEFO</name>
<dbReference type="VEuPathDB" id="AmoebaDB:FDP41_012940"/>